<dbReference type="Proteomes" id="UP000683360">
    <property type="component" value="Unassembled WGS sequence"/>
</dbReference>
<name>A0A8S3RBX8_MYTED</name>
<organism evidence="1 2">
    <name type="scientific">Mytilus edulis</name>
    <name type="common">Blue mussel</name>
    <dbReference type="NCBI Taxonomy" id="6550"/>
    <lineage>
        <taxon>Eukaryota</taxon>
        <taxon>Metazoa</taxon>
        <taxon>Spiralia</taxon>
        <taxon>Lophotrochozoa</taxon>
        <taxon>Mollusca</taxon>
        <taxon>Bivalvia</taxon>
        <taxon>Autobranchia</taxon>
        <taxon>Pteriomorphia</taxon>
        <taxon>Mytilida</taxon>
        <taxon>Mytiloidea</taxon>
        <taxon>Mytilidae</taxon>
        <taxon>Mytilinae</taxon>
        <taxon>Mytilus</taxon>
    </lineage>
</organism>
<evidence type="ECO:0000313" key="1">
    <source>
        <dbReference type="EMBL" id="CAG2204066.1"/>
    </source>
</evidence>
<dbReference type="EMBL" id="CAJPWZ010000936">
    <property type="protein sequence ID" value="CAG2204066.1"/>
    <property type="molecule type" value="Genomic_DNA"/>
</dbReference>
<sequence>MDVKTEIKELKTILIDHVRKQKVELVMNTEEMQRSKEAPDNGKVEMTVKVNQTHVTEDKENEIIENLPPEVEIQTNNDCSPESAETGTIEITGKKTNSNILELKATPWILHSVENFKAAILTLVRVMQKTGGIDADIEDTVTVNLKFESPLTEEWNSDNDTKQLLDECSSISYGYFSTADVAEIESPPELDIYSQKDTSEFVLPESTEYFTKPSCKYCDDKDKIIRTIEQEKYNSFEWYIESLSAEISKVKGLELENSRLKQFVEDEVMDVKTELKELKTILIGYIGKQKVDLVINTDQIEKSTESPENRKVDFTARVNQTQVTADKEIPPEVEIQTNNDSSPEPAVTETIEITGKKVNSIILELKATPGILHSVDSFKAAILRLVQVMQTAGGIDVDIEDTVTVNLKFESPLTEDQFAVVKCLFAKEWNSDNDTKQLLDECSSISDEYFSTADVDEVESLPDLDIYSQKDTSEVVQPESKPSCKYCDDKDKIIRTIEQKQNKSFGMYIRSLELENSRLKHVVEGLTAEISKLKGTSLVNPFETILSDDLSSLVLEQTYGRAYPGNFLCDGLFVDCIVDSRLEDYSPLGEQRMITDAFQRLLDKHLKIQKISRNYESLHGWFLESIKRTDIDTLKINAEIACRYLLSHFDQNNAEYILSLHSDLKLSIANQSYKCAKATAWKLTRLFVHKLPKKQVYDVWPGYICVCKGISKQDYQMCASDIVIVVEVFDIKDATFQRKFFYDIPIIYKEVNGHSVEAKLVSEKNDQFQRAGNDLLTVKISNEQAQKLFTAHRKLCLISKSLVRSKNFCDSKSTFDNEVCIQLFCRAKGIIPIGEEHFPISIKAIATDVFEGYPKLLVKSVKIGSEVGVSCHSGTLGGFLQHRGEDVILTCAHVVLGRAQLGPNADLSEINKNPILVNCKNPRERPFTCGNLVDYAFPPALFEGCSVDAAIIRKHSSTTICQNVVATDSDGHDLKSMYLNYNYVDYREIGTSSELKVIAVGAVSPVQQLREKICLVDTKQIEYETLSQAANQRAVHYPIPQNINDCNHFVGCLLNDVGKEELINPRTVTFHQQIAMNNVTFSQGDSGMCIYVKWPGNEYRCLGMAIASHPNGGCLITPIRPILSAFKLI</sequence>
<comment type="caution">
    <text evidence="1">The sequence shown here is derived from an EMBL/GenBank/DDBJ whole genome shotgun (WGS) entry which is preliminary data.</text>
</comment>
<dbReference type="OrthoDB" id="6117915at2759"/>
<accession>A0A8S3RBX8</accession>
<protein>
    <submittedName>
        <fullName evidence="1">Uncharacterized protein</fullName>
    </submittedName>
</protein>
<gene>
    <name evidence="1" type="ORF">MEDL_18542</name>
</gene>
<proteinExistence type="predicted"/>
<dbReference type="AlphaFoldDB" id="A0A8S3RBX8"/>
<evidence type="ECO:0000313" key="2">
    <source>
        <dbReference type="Proteomes" id="UP000683360"/>
    </source>
</evidence>
<reference evidence="1" key="1">
    <citation type="submission" date="2021-03" db="EMBL/GenBank/DDBJ databases">
        <authorList>
            <person name="Bekaert M."/>
        </authorList>
    </citation>
    <scope>NUCLEOTIDE SEQUENCE</scope>
</reference>
<keyword evidence="2" id="KW-1185">Reference proteome</keyword>